<name>A0ABT6X8Y1_9BURK</name>
<dbReference type="EMBL" id="JASGBH010000009">
    <property type="protein sequence ID" value="MDI9234593.1"/>
    <property type="molecule type" value="Genomic_DNA"/>
</dbReference>
<evidence type="ECO:0000259" key="1">
    <source>
        <dbReference type="PROSITE" id="PS50943"/>
    </source>
</evidence>
<organism evidence="2 3">
    <name type="scientific">Limnohabitans lacus</name>
    <dbReference type="NCBI Taxonomy" id="3045173"/>
    <lineage>
        <taxon>Bacteria</taxon>
        <taxon>Pseudomonadati</taxon>
        <taxon>Pseudomonadota</taxon>
        <taxon>Betaproteobacteria</taxon>
        <taxon>Burkholderiales</taxon>
        <taxon>Comamonadaceae</taxon>
        <taxon>Limnohabitans</taxon>
    </lineage>
</organism>
<protein>
    <submittedName>
        <fullName evidence="2">Helix-turn-helix transcriptional regulator</fullName>
    </submittedName>
</protein>
<dbReference type="PROSITE" id="PS50943">
    <property type="entry name" value="HTH_CROC1"/>
    <property type="match status" value="1"/>
</dbReference>
<dbReference type="CDD" id="cd00093">
    <property type="entry name" value="HTH_XRE"/>
    <property type="match status" value="1"/>
</dbReference>
<comment type="caution">
    <text evidence="2">The sequence shown here is derived from an EMBL/GenBank/DDBJ whole genome shotgun (WGS) entry which is preliminary data.</text>
</comment>
<dbReference type="SMART" id="SM00530">
    <property type="entry name" value="HTH_XRE"/>
    <property type="match status" value="1"/>
</dbReference>
<dbReference type="Pfam" id="PF13560">
    <property type="entry name" value="HTH_31"/>
    <property type="match status" value="1"/>
</dbReference>
<reference evidence="2" key="1">
    <citation type="submission" date="2023-05" db="EMBL/GenBank/DDBJ databases">
        <title>Limnohabitans sp. strain HM2-2 Genome sequencing and assembly.</title>
        <authorList>
            <person name="Jung Y."/>
        </authorList>
    </citation>
    <scope>NUCLEOTIDE SEQUENCE</scope>
    <source>
        <strain evidence="2">HM2-2</strain>
    </source>
</reference>
<dbReference type="RefSeq" id="WP_283224950.1">
    <property type="nucleotide sequence ID" value="NZ_JASGBH010000009.1"/>
</dbReference>
<feature type="domain" description="HTH cro/C1-type" evidence="1">
    <location>
        <begin position="22"/>
        <end position="72"/>
    </location>
</feature>
<dbReference type="Gene3D" id="1.10.260.40">
    <property type="entry name" value="lambda repressor-like DNA-binding domains"/>
    <property type="match status" value="1"/>
</dbReference>
<dbReference type="Proteomes" id="UP001431902">
    <property type="component" value="Unassembled WGS sequence"/>
</dbReference>
<sequence length="111" mass="12298">MKSLSPPPLPVARSLTRLGQAISLARRRRHLTQEDLAERIGASAHTVRRMEAGHPGTAMVHLARALQVFGELDKLNQLLDTPQDTIGLTLMDEKLPQRVRKSRKSPESGAF</sequence>
<accession>A0ABT6X8Y1</accession>
<evidence type="ECO:0000313" key="3">
    <source>
        <dbReference type="Proteomes" id="UP001431902"/>
    </source>
</evidence>
<proteinExistence type="predicted"/>
<dbReference type="InterPro" id="IPR010982">
    <property type="entry name" value="Lambda_DNA-bd_dom_sf"/>
</dbReference>
<keyword evidence="3" id="KW-1185">Reference proteome</keyword>
<evidence type="ECO:0000313" key="2">
    <source>
        <dbReference type="EMBL" id="MDI9234593.1"/>
    </source>
</evidence>
<gene>
    <name evidence="2" type="ORF">QLQ16_12195</name>
</gene>
<dbReference type="SUPFAM" id="SSF47413">
    <property type="entry name" value="lambda repressor-like DNA-binding domains"/>
    <property type="match status" value="1"/>
</dbReference>
<dbReference type="InterPro" id="IPR001387">
    <property type="entry name" value="Cro/C1-type_HTH"/>
</dbReference>